<dbReference type="GeneID" id="63781857"/>
<feature type="region of interest" description="Disordered" evidence="8">
    <location>
        <begin position="235"/>
        <end position="261"/>
    </location>
</feature>
<protein>
    <recommendedName>
        <fullName evidence="9">CBM1 domain-containing protein</fullName>
    </recommendedName>
</protein>
<dbReference type="AlphaFoldDB" id="A0A1Y2DG35"/>
<evidence type="ECO:0000256" key="6">
    <source>
        <dbReference type="ARBA" id="ARBA00023180"/>
    </source>
</evidence>
<dbReference type="PANTHER" id="PTHR36575:SF2">
    <property type="entry name" value="CHITIN-BINDING TYPE-4 DOMAIN-CONTAINING PROTEIN-RELATED"/>
    <property type="match status" value="1"/>
</dbReference>
<name>A0A1Y2DG35_9PEZI</name>
<evidence type="ECO:0000256" key="8">
    <source>
        <dbReference type="SAM" id="MobiDB-lite"/>
    </source>
</evidence>
<dbReference type="OrthoDB" id="120613at2759"/>
<dbReference type="PANTHER" id="PTHR36575">
    <property type="entry name" value="BINDING PROTEIN, PUTATIVE (AFU_ORTHOLOGUE AFUA_1G14430)-RELATED"/>
    <property type="match status" value="1"/>
</dbReference>
<dbReference type="InParanoid" id="A0A1Y2DG35"/>
<dbReference type="InterPro" id="IPR052282">
    <property type="entry name" value="Starch-active_LPMO"/>
</dbReference>
<dbReference type="GO" id="GO:0046872">
    <property type="term" value="F:metal ion binding"/>
    <property type="evidence" value="ECO:0007669"/>
    <property type="project" value="UniProtKB-KW"/>
</dbReference>
<comment type="similarity">
    <text evidence="7">Belongs to the polysaccharide monooxygenase AA13 family.</text>
</comment>
<evidence type="ECO:0000256" key="4">
    <source>
        <dbReference type="ARBA" id="ARBA00023008"/>
    </source>
</evidence>
<dbReference type="GO" id="GO:0005975">
    <property type="term" value="P:carbohydrate metabolic process"/>
    <property type="evidence" value="ECO:0007669"/>
    <property type="project" value="InterPro"/>
</dbReference>
<keyword evidence="6" id="KW-0325">Glycoprotein</keyword>
<evidence type="ECO:0000256" key="5">
    <source>
        <dbReference type="ARBA" id="ARBA00023157"/>
    </source>
</evidence>
<accession>A0A1Y2DG35</accession>
<dbReference type="GO" id="GO:0005576">
    <property type="term" value="C:extracellular region"/>
    <property type="evidence" value="ECO:0007669"/>
    <property type="project" value="InterPro"/>
</dbReference>
<gene>
    <name evidence="10" type="ORF">BCR38DRAFT_78771</name>
</gene>
<evidence type="ECO:0000256" key="1">
    <source>
        <dbReference type="ARBA" id="ARBA00001973"/>
    </source>
</evidence>
<dbReference type="InterPro" id="IPR004302">
    <property type="entry name" value="Cellulose/chitin-bd_N"/>
</dbReference>
<keyword evidence="11" id="KW-1185">Reference proteome</keyword>
<keyword evidence="4" id="KW-0186">Copper</keyword>
<keyword evidence="5" id="KW-1015">Disulfide bond</keyword>
<evidence type="ECO:0000256" key="2">
    <source>
        <dbReference type="ARBA" id="ARBA00022723"/>
    </source>
</evidence>
<dbReference type="Pfam" id="PF00734">
    <property type="entry name" value="CBM_1"/>
    <property type="match status" value="1"/>
</dbReference>
<dbReference type="GO" id="GO:0030248">
    <property type="term" value="F:cellulose binding"/>
    <property type="evidence" value="ECO:0007669"/>
    <property type="project" value="InterPro"/>
</dbReference>
<feature type="compositionally biased region" description="Low complexity" evidence="8">
    <location>
        <begin position="245"/>
        <end position="257"/>
    </location>
</feature>
<reference evidence="10 11" key="1">
    <citation type="submission" date="2016-07" db="EMBL/GenBank/DDBJ databases">
        <title>Pervasive Adenine N6-methylation of Active Genes in Fungi.</title>
        <authorList>
            <consortium name="DOE Joint Genome Institute"/>
            <person name="Mondo S.J."/>
            <person name="Dannebaum R.O."/>
            <person name="Kuo R.C."/>
            <person name="Labutti K."/>
            <person name="Haridas S."/>
            <person name="Kuo A."/>
            <person name="Salamov A."/>
            <person name="Ahrendt S.R."/>
            <person name="Lipzen A."/>
            <person name="Sullivan W."/>
            <person name="Andreopoulos W.B."/>
            <person name="Clum A."/>
            <person name="Lindquist E."/>
            <person name="Daum C."/>
            <person name="Ramamoorthy G.K."/>
            <person name="Gryganskyi A."/>
            <person name="Culley D."/>
            <person name="Magnuson J.K."/>
            <person name="James T.Y."/>
            <person name="O'Malley M.A."/>
            <person name="Stajich J.E."/>
            <person name="Spatafora J.W."/>
            <person name="Visel A."/>
            <person name="Grigoriev I.V."/>
        </authorList>
    </citation>
    <scope>NUCLEOTIDE SEQUENCE [LARGE SCALE GENOMIC DNA]</scope>
    <source>
        <strain evidence="10 11">CBS 129021</strain>
    </source>
</reference>
<dbReference type="Gene3D" id="2.70.50.70">
    <property type="match status" value="1"/>
</dbReference>
<evidence type="ECO:0000256" key="7">
    <source>
        <dbReference type="ARBA" id="ARBA00034311"/>
    </source>
</evidence>
<evidence type="ECO:0000313" key="11">
    <source>
        <dbReference type="Proteomes" id="UP000193689"/>
    </source>
</evidence>
<comment type="caution">
    <text evidence="10">The sequence shown here is derived from an EMBL/GenBank/DDBJ whole genome shotgun (WGS) entry which is preliminary data.</text>
</comment>
<comment type="cofactor">
    <cofactor evidence="1">
        <name>Cu(2+)</name>
        <dbReference type="ChEBI" id="CHEBI:29036"/>
    </cofactor>
</comment>
<keyword evidence="3" id="KW-0732">Signal</keyword>
<feature type="domain" description="CBM1" evidence="9">
    <location>
        <begin position="327"/>
        <end position="363"/>
    </location>
</feature>
<evidence type="ECO:0000256" key="3">
    <source>
        <dbReference type="ARBA" id="ARBA00022729"/>
    </source>
</evidence>
<dbReference type="SUPFAM" id="SSF57180">
    <property type="entry name" value="Cellulose-binding domain"/>
    <property type="match status" value="1"/>
</dbReference>
<dbReference type="PROSITE" id="PS00562">
    <property type="entry name" value="CBM1_1"/>
    <property type="match status" value="1"/>
</dbReference>
<sequence length="363" mass="36379">MKSYIISAVIPLVAGHGYITSPQPRVVGSAMEEACGTQIYNQLKSDINGNIQGEIQNKQDDFTDACNLWLCKGLQFADNTANVQSYNAGDVVDVVYDIRAPHTGVANVSIVDTATNAVIGEPLISWDVFASTSTGVTADETNFSITIPDLAGKCTTAGECVIQHYWNAADVDQTYEACIDFTVGGSSSGGAASSAPASSIPASSTPASSAAPTSAAATTTAPVVTSAAPVATESAVAEDECVADEPTATTSAAAVEETGADDECEAETSAVAVEGAATSSPAATPATDDDTSCDADDTTAVASAVPTTFLTRTATSAAAAATSAAASAAAAYAQCGGTGFTGSTTCVSGYTCTVQNSYYSQCI</sequence>
<proteinExistence type="inferred from homology"/>
<dbReference type="Proteomes" id="UP000193689">
    <property type="component" value="Unassembled WGS sequence"/>
</dbReference>
<feature type="region of interest" description="Disordered" evidence="8">
    <location>
        <begin position="190"/>
        <end position="213"/>
    </location>
</feature>
<dbReference type="Pfam" id="PF03067">
    <property type="entry name" value="LPMO_10"/>
    <property type="match status" value="1"/>
</dbReference>
<evidence type="ECO:0000259" key="9">
    <source>
        <dbReference type="PROSITE" id="PS51164"/>
    </source>
</evidence>
<dbReference type="SMART" id="SM00236">
    <property type="entry name" value="fCBD"/>
    <property type="match status" value="1"/>
</dbReference>
<evidence type="ECO:0000313" key="10">
    <source>
        <dbReference type="EMBL" id="ORY58241.1"/>
    </source>
</evidence>
<keyword evidence="2" id="KW-0479">Metal-binding</keyword>
<organism evidence="10 11">
    <name type="scientific">Pseudomassariella vexata</name>
    <dbReference type="NCBI Taxonomy" id="1141098"/>
    <lineage>
        <taxon>Eukaryota</taxon>
        <taxon>Fungi</taxon>
        <taxon>Dikarya</taxon>
        <taxon>Ascomycota</taxon>
        <taxon>Pezizomycotina</taxon>
        <taxon>Sordariomycetes</taxon>
        <taxon>Xylariomycetidae</taxon>
        <taxon>Amphisphaeriales</taxon>
        <taxon>Pseudomassariaceae</taxon>
        <taxon>Pseudomassariella</taxon>
    </lineage>
</organism>
<dbReference type="PROSITE" id="PS51164">
    <property type="entry name" value="CBM1_2"/>
    <property type="match status" value="1"/>
</dbReference>
<dbReference type="EMBL" id="MCFJ01000017">
    <property type="protein sequence ID" value="ORY58241.1"/>
    <property type="molecule type" value="Genomic_DNA"/>
</dbReference>
<dbReference type="InterPro" id="IPR035971">
    <property type="entry name" value="CBD_sf"/>
</dbReference>
<dbReference type="InterPro" id="IPR000254">
    <property type="entry name" value="CBD"/>
</dbReference>
<dbReference type="RefSeq" id="XP_040711276.1">
    <property type="nucleotide sequence ID" value="XM_040865645.1"/>
</dbReference>